<evidence type="ECO:0000313" key="3">
    <source>
        <dbReference type="Proteomes" id="UP000631421"/>
    </source>
</evidence>
<proteinExistence type="predicted"/>
<feature type="domain" description="PIN" evidence="1">
    <location>
        <begin position="5"/>
        <end position="141"/>
    </location>
</feature>
<reference evidence="2 3" key="1">
    <citation type="journal article" date="2015" name="ISME J.">
        <title>Draft Genome Sequence of Streptomyces incarnatus NRRL8089, which Produces the Nucleoside Antibiotic Sinefungin.</title>
        <authorList>
            <person name="Oshima K."/>
            <person name="Hattori M."/>
            <person name="Shimizu H."/>
            <person name="Fukuda K."/>
            <person name="Nemoto M."/>
            <person name="Inagaki K."/>
            <person name="Tamura T."/>
        </authorList>
    </citation>
    <scope>NUCLEOTIDE SEQUENCE [LARGE SCALE GENOMIC DNA]</scope>
    <source>
        <strain evidence="2 3">FACHB-1277</strain>
    </source>
</reference>
<dbReference type="SUPFAM" id="SSF88723">
    <property type="entry name" value="PIN domain-like"/>
    <property type="match status" value="1"/>
</dbReference>
<dbReference type="InterPro" id="IPR002716">
    <property type="entry name" value="PIN_dom"/>
</dbReference>
<protein>
    <submittedName>
        <fullName evidence="2">Nucleotide-binding protein, PIN domain-containing protein</fullName>
    </submittedName>
</protein>
<evidence type="ECO:0000259" key="1">
    <source>
        <dbReference type="Pfam" id="PF10130"/>
    </source>
</evidence>
<dbReference type="Pfam" id="PF10130">
    <property type="entry name" value="PIN_2"/>
    <property type="match status" value="1"/>
</dbReference>
<dbReference type="AlphaFoldDB" id="A0A926Z4L6"/>
<dbReference type="InterPro" id="IPR029060">
    <property type="entry name" value="PIN-like_dom_sf"/>
</dbReference>
<evidence type="ECO:0000313" key="2">
    <source>
        <dbReference type="EMBL" id="MBD2149346.1"/>
    </source>
</evidence>
<dbReference type="Proteomes" id="UP000631421">
    <property type="component" value="Unassembled WGS sequence"/>
</dbReference>
<comment type="caution">
    <text evidence="2">The sequence shown here is derived from an EMBL/GenBank/DDBJ whole genome shotgun (WGS) entry which is preliminary data.</text>
</comment>
<keyword evidence="3" id="KW-1185">Reference proteome</keyword>
<accession>A0A926Z4L6</accession>
<sequence>MMILIIDANILIAELLRQRGRELLRNQQLLIYAADKVIEETNYEIQKRIRHMITTGKLSKEAGADLTQAASEPLETRIITVPQIEYGYLEIEAKERIPRDPDDWHTVALTIHLDAAIWTQDNDFLGCGCPCWTTDTLISHLKRMS</sequence>
<dbReference type="EMBL" id="JACJPY010000008">
    <property type="protein sequence ID" value="MBD2149346.1"/>
    <property type="molecule type" value="Genomic_DNA"/>
</dbReference>
<dbReference type="RefSeq" id="WP_190349720.1">
    <property type="nucleotide sequence ID" value="NZ_JACJPY010000008.1"/>
</dbReference>
<organism evidence="2 3">
    <name type="scientific">Pseudanabaena cinerea FACHB-1277</name>
    <dbReference type="NCBI Taxonomy" id="2949581"/>
    <lineage>
        <taxon>Bacteria</taxon>
        <taxon>Bacillati</taxon>
        <taxon>Cyanobacteriota</taxon>
        <taxon>Cyanophyceae</taxon>
        <taxon>Pseudanabaenales</taxon>
        <taxon>Pseudanabaenaceae</taxon>
        <taxon>Pseudanabaena</taxon>
        <taxon>Pseudanabaena cinerea</taxon>
    </lineage>
</organism>
<gene>
    <name evidence="2" type="ORF">H6F44_04290</name>
</gene>
<name>A0A926Z4L6_9CYAN</name>